<reference evidence="2 3" key="1">
    <citation type="submission" date="2022-04" db="EMBL/GenBank/DDBJ databases">
        <title>Genome diversity in the genus Frankia.</title>
        <authorList>
            <person name="Carlos-Shanley C."/>
            <person name="Hahn D."/>
        </authorList>
    </citation>
    <scope>NUCLEOTIDE SEQUENCE [LARGE SCALE GENOMIC DNA]</scope>
    <source>
        <strain evidence="2 3">Ag45/Mut15</strain>
    </source>
</reference>
<accession>A0ABT0JSK5</accession>
<dbReference type="RefSeq" id="WP_248823165.1">
    <property type="nucleotide sequence ID" value="NZ_JALKFT010000001.1"/>
</dbReference>
<dbReference type="InterPro" id="IPR000639">
    <property type="entry name" value="Epox_hydrolase-like"/>
</dbReference>
<dbReference type="PANTHER" id="PTHR43798:SF33">
    <property type="entry name" value="HYDROLASE, PUTATIVE (AFU_ORTHOLOGUE AFUA_2G14860)-RELATED"/>
    <property type="match status" value="1"/>
</dbReference>
<sequence>MTVVLVHGVPETADVWDAVRVRLDAPSVAVTLAGFGSAPPPGFTAGRDAQVDWILRQFESIPGPLDVIGHDWGSLLVLRIATAYPDRVRSWAVDVAAVSHPDYGWHEFARLWQTPGDGERWMEKTLATSFDDPANLFAQLVQFGVPAAEGRKMAARFDATMAAAILDLYRSAVPNVHTGWAAASSGPSTRPGLVLQPTADLFDDAARSDEVARALGADVLRLAGLGHFWMLEDPSAAVAAIDQWVARQV</sequence>
<dbReference type="InterPro" id="IPR000073">
    <property type="entry name" value="AB_hydrolase_1"/>
</dbReference>
<dbReference type="Pfam" id="PF12697">
    <property type="entry name" value="Abhydrolase_6"/>
    <property type="match status" value="1"/>
</dbReference>
<keyword evidence="2" id="KW-0378">Hydrolase</keyword>
<proteinExistence type="predicted"/>
<comment type="caution">
    <text evidence="2">The sequence shown here is derived from an EMBL/GenBank/DDBJ whole genome shotgun (WGS) entry which is preliminary data.</text>
</comment>
<dbReference type="Proteomes" id="UP001201873">
    <property type="component" value="Unassembled WGS sequence"/>
</dbReference>
<gene>
    <name evidence="2" type="ORF">MXD59_01860</name>
</gene>
<evidence type="ECO:0000259" key="1">
    <source>
        <dbReference type="Pfam" id="PF12697"/>
    </source>
</evidence>
<evidence type="ECO:0000313" key="3">
    <source>
        <dbReference type="Proteomes" id="UP001201873"/>
    </source>
</evidence>
<dbReference type="Gene3D" id="3.40.50.1820">
    <property type="entry name" value="alpha/beta hydrolase"/>
    <property type="match status" value="1"/>
</dbReference>
<dbReference type="PANTHER" id="PTHR43798">
    <property type="entry name" value="MONOACYLGLYCEROL LIPASE"/>
    <property type="match status" value="1"/>
</dbReference>
<keyword evidence="3" id="KW-1185">Reference proteome</keyword>
<dbReference type="EMBL" id="JALKFT010000001">
    <property type="protein sequence ID" value="MCK9874537.1"/>
    <property type="molecule type" value="Genomic_DNA"/>
</dbReference>
<protein>
    <submittedName>
        <fullName evidence="2">Alpha/beta hydrolase</fullName>
    </submittedName>
</protein>
<feature type="domain" description="AB hydrolase-1" evidence="1">
    <location>
        <begin position="3"/>
        <end position="240"/>
    </location>
</feature>
<name>A0ABT0JSK5_9ACTN</name>
<dbReference type="InterPro" id="IPR050266">
    <property type="entry name" value="AB_hydrolase_sf"/>
</dbReference>
<dbReference type="InterPro" id="IPR029058">
    <property type="entry name" value="AB_hydrolase_fold"/>
</dbReference>
<evidence type="ECO:0000313" key="2">
    <source>
        <dbReference type="EMBL" id="MCK9874537.1"/>
    </source>
</evidence>
<dbReference type="GO" id="GO:0016787">
    <property type="term" value="F:hydrolase activity"/>
    <property type="evidence" value="ECO:0007669"/>
    <property type="project" value="UniProtKB-KW"/>
</dbReference>
<organism evidence="2 3">
    <name type="scientific">Frankia umida</name>
    <dbReference type="NCBI Taxonomy" id="573489"/>
    <lineage>
        <taxon>Bacteria</taxon>
        <taxon>Bacillati</taxon>
        <taxon>Actinomycetota</taxon>
        <taxon>Actinomycetes</taxon>
        <taxon>Frankiales</taxon>
        <taxon>Frankiaceae</taxon>
        <taxon>Frankia</taxon>
    </lineage>
</organism>
<dbReference type="PRINTS" id="PR00412">
    <property type="entry name" value="EPOXHYDRLASE"/>
</dbReference>
<dbReference type="SUPFAM" id="SSF53474">
    <property type="entry name" value="alpha/beta-Hydrolases"/>
    <property type="match status" value="1"/>
</dbReference>